<evidence type="ECO:0000313" key="1">
    <source>
        <dbReference type="EMBL" id="GAA4288261.1"/>
    </source>
</evidence>
<protein>
    <submittedName>
        <fullName evidence="1">Uncharacterized protein</fullName>
    </submittedName>
</protein>
<dbReference type="Proteomes" id="UP001499841">
    <property type="component" value="Unassembled WGS sequence"/>
</dbReference>
<name>A0ABP8EW82_9MICO</name>
<reference evidence="2" key="1">
    <citation type="journal article" date="2019" name="Int. J. Syst. Evol. Microbiol.">
        <title>The Global Catalogue of Microorganisms (GCM) 10K type strain sequencing project: providing services to taxonomists for standard genome sequencing and annotation.</title>
        <authorList>
            <consortium name="The Broad Institute Genomics Platform"/>
            <consortium name="The Broad Institute Genome Sequencing Center for Infectious Disease"/>
            <person name="Wu L."/>
            <person name="Ma J."/>
        </authorList>
    </citation>
    <scope>NUCLEOTIDE SEQUENCE [LARGE SCALE GENOMIC DNA]</scope>
    <source>
        <strain evidence="2">JCM 17459</strain>
    </source>
</reference>
<comment type="caution">
    <text evidence="1">The sequence shown here is derived from an EMBL/GenBank/DDBJ whole genome shotgun (WGS) entry which is preliminary data.</text>
</comment>
<gene>
    <name evidence="1" type="ORF">GCM10022262_26210</name>
</gene>
<accession>A0ABP8EW82</accession>
<keyword evidence="2" id="KW-1185">Reference proteome</keyword>
<evidence type="ECO:0000313" key="2">
    <source>
        <dbReference type="Proteomes" id="UP001499841"/>
    </source>
</evidence>
<dbReference type="EMBL" id="BAABBA010000013">
    <property type="protein sequence ID" value="GAA4288261.1"/>
    <property type="molecule type" value="Genomic_DNA"/>
</dbReference>
<organism evidence="1 2">
    <name type="scientific">Georgenia daeguensis</name>
    <dbReference type="NCBI Taxonomy" id="908355"/>
    <lineage>
        <taxon>Bacteria</taxon>
        <taxon>Bacillati</taxon>
        <taxon>Actinomycetota</taxon>
        <taxon>Actinomycetes</taxon>
        <taxon>Micrococcales</taxon>
        <taxon>Bogoriellaceae</taxon>
        <taxon>Georgenia</taxon>
    </lineage>
</organism>
<sequence length="67" mass="7583">MSIHDAGTHLFLHAAREQELAQRAAEARLRESLGARARSRRGDRSRVARAYRWATIASTRRGARVAR</sequence>
<dbReference type="RefSeq" id="WP_345041958.1">
    <property type="nucleotide sequence ID" value="NZ_BAABBA010000013.1"/>
</dbReference>
<proteinExistence type="predicted"/>